<evidence type="ECO:0000256" key="5">
    <source>
        <dbReference type="ARBA" id="ARBA00023136"/>
    </source>
</evidence>
<keyword evidence="2 10" id="KW-1003">Cell membrane</keyword>
<feature type="binding site" evidence="10">
    <location>
        <position position="76"/>
    </location>
    <ligand>
        <name>Na(+)</name>
        <dbReference type="ChEBI" id="CHEBI:29101"/>
        <note>structural</note>
    </ligand>
</feature>
<evidence type="ECO:0000256" key="10">
    <source>
        <dbReference type="HAMAP-Rule" id="MF_00454"/>
    </source>
</evidence>
<sequence>MIYLYVGTGGFIGASLRYLIGLIFVNTSGGFPYSTLFVNLSGSFLLAWVTAGLISRYQLSAKWKAFLGTGLIGSYTTFSTLTADAFSLYQQNSELESLLYIGVSIGGGFLCSSLGFRLTGRKA</sequence>
<feature type="transmembrane region" description="Helical" evidence="10">
    <location>
        <begin position="5"/>
        <end position="25"/>
    </location>
</feature>
<comment type="caution">
    <text evidence="11">The sequence shown here is derived from an EMBL/GenBank/DDBJ whole genome shotgun (WGS) entry which is preliminary data.</text>
</comment>
<keyword evidence="4 10" id="KW-1133">Transmembrane helix</keyword>
<evidence type="ECO:0000313" key="12">
    <source>
        <dbReference type="Proteomes" id="UP000460949"/>
    </source>
</evidence>
<keyword evidence="6 10" id="KW-0407">Ion channel</keyword>
<reference evidence="11 12" key="1">
    <citation type="submission" date="2019-11" db="EMBL/GenBank/DDBJ databases">
        <title>Genome sequences of 17 halophilic strains isolated from different environments.</title>
        <authorList>
            <person name="Furrow R.E."/>
        </authorList>
    </citation>
    <scope>NUCLEOTIDE SEQUENCE [LARGE SCALE GENOMIC DNA]</scope>
    <source>
        <strain evidence="11 12">22511_23_Filter</strain>
    </source>
</reference>
<evidence type="ECO:0000256" key="8">
    <source>
        <dbReference type="ARBA" id="ARBA00035585"/>
    </source>
</evidence>
<dbReference type="HAMAP" id="MF_00454">
    <property type="entry name" value="FluC"/>
    <property type="match status" value="1"/>
</dbReference>
<keyword evidence="10" id="KW-0915">Sodium</keyword>
<keyword evidence="10" id="KW-0813">Transport</keyword>
<dbReference type="GO" id="GO:0046872">
    <property type="term" value="F:metal ion binding"/>
    <property type="evidence" value="ECO:0007669"/>
    <property type="project" value="UniProtKB-KW"/>
</dbReference>
<keyword evidence="5 10" id="KW-0472">Membrane</keyword>
<accession>A0A845DPW0</accession>
<dbReference type="GO" id="GO:0005886">
    <property type="term" value="C:plasma membrane"/>
    <property type="evidence" value="ECO:0007669"/>
    <property type="project" value="UniProtKB-SubCell"/>
</dbReference>
<keyword evidence="10" id="KW-0406">Ion transport</keyword>
<gene>
    <name evidence="10" type="primary">fluC</name>
    <name evidence="10" type="synonym">crcB</name>
    <name evidence="11" type="ORF">GLW04_06520</name>
</gene>
<dbReference type="GO" id="GO:0140114">
    <property type="term" value="P:cellular detoxification of fluoride"/>
    <property type="evidence" value="ECO:0007669"/>
    <property type="project" value="UniProtKB-UniRule"/>
</dbReference>
<name>A0A845DPW0_9BACI</name>
<keyword evidence="10" id="KW-0479">Metal-binding</keyword>
<evidence type="ECO:0000256" key="6">
    <source>
        <dbReference type="ARBA" id="ARBA00023303"/>
    </source>
</evidence>
<comment type="activity regulation">
    <text evidence="10">Na(+) is not transported, but it plays an essential structural role and its presence is essential for fluoride channel function.</text>
</comment>
<evidence type="ECO:0000256" key="7">
    <source>
        <dbReference type="ARBA" id="ARBA00035120"/>
    </source>
</evidence>
<dbReference type="Proteomes" id="UP000460949">
    <property type="component" value="Unassembled WGS sequence"/>
</dbReference>
<keyword evidence="3 10" id="KW-0812">Transmembrane</keyword>
<evidence type="ECO:0000256" key="1">
    <source>
        <dbReference type="ARBA" id="ARBA00004651"/>
    </source>
</evidence>
<dbReference type="PANTHER" id="PTHR28259">
    <property type="entry name" value="FLUORIDE EXPORT PROTEIN 1-RELATED"/>
    <property type="match status" value="1"/>
</dbReference>
<evidence type="ECO:0000256" key="3">
    <source>
        <dbReference type="ARBA" id="ARBA00022692"/>
    </source>
</evidence>
<dbReference type="GO" id="GO:0062054">
    <property type="term" value="F:fluoride channel activity"/>
    <property type="evidence" value="ECO:0007669"/>
    <property type="project" value="UniProtKB-UniRule"/>
</dbReference>
<dbReference type="EMBL" id="WMET01000001">
    <property type="protein sequence ID" value="MYL19540.1"/>
    <property type="molecule type" value="Genomic_DNA"/>
</dbReference>
<comment type="catalytic activity">
    <reaction evidence="8">
        <text>fluoride(in) = fluoride(out)</text>
        <dbReference type="Rhea" id="RHEA:76159"/>
        <dbReference type="ChEBI" id="CHEBI:17051"/>
    </reaction>
    <physiologicalReaction direction="left-to-right" evidence="8">
        <dbReference type="Rhea" id="RHEA:76160"/>
    </physiologicalReaction>
</comment>
<evidence type="ECO:0000313" key="11">
    <source>
        <dbReference type="EMBL" id="MYL19540.1"/>
    </source>
</evidence>
<organism evidence="11 12">
    <name type="scientific">Halobacillus litoralis</name>
    <dbReference type="NCBI Taxonomy" id="45668"/>
    <lineage>
        <taxon>Bacteria</taxon>
        <taxon>Bacillati</taxon>
        <taxon>Bacillota</taxon>
        <taxon>Bacilli</taxon>
        <taxon>Bacillales</taxon>
        <taxon>Bacillaceae</taxon>
        <taxon>Halobacillus</taxon>
    </lineage>
</organism>
<feature type="transmembrane region" description="Helical" evidence="10">
    <location>
        <begin position="66"/>
        <end position="86"/>
    </location>
</feature>
<dbReference type="OrthoDB" id="9799631at2"/>
<evidence type="ECO:0000256" key="9">
    <source>
        <dbReference type="ARBA" id="ARBA00049940"/>
    </source>
</evidence>
<feature type="transmembrane region" description="Helical" evidence="10">
    <location>
        <begin position="98"/>
        <end position="118"/>
    </location>
</feature>
<dbReference type="InterPro" id="IPR003691">
    <property type="entry name" value="FluC"/>
</dbReference>
<feature type="binding site" evidence="10">
    <location>
        <position position="73"/>
    </location>
    <ligand>
        <name>Na(+)</name>
        <dbReference type="ChEBI" id="CHEBI:29101"/>
        <note>structural</note>
    </ligand>
</feature>
<dbReference type="AlphaFoldDB" id="A0A845DPW0"/>
<dbReference type="PANTHER" id="PTHR28259:SF1">
    <property type="entry name" value="FLUORIDE EXPORT PROTEIN 1-RELATED"/>
    <property type="match status" value="1"/>
</dbReference>
<proteinExistence type="inferred from homology"/>
<protein>
    <recommendedName>
        <fullName evidence="10">Fluoride-specific ion channel FluC</fullName>
    </recommendedName>
</protein>
<evidence type="ECO:0000256" key="4">
    <source>
        <dbReference type="ARBA" id="ARBA00022989"/>
    </source>
</evidence>
<dbReference type="RefSeq" id="WP_160835920.1">
    <property type="nucleotide sequence ID" value="NZ_WMET01000001.1"/>
</dbReference>
<evidence type="ECO:0000256" key="2">
    <source>
        <dbReference type="ARBA" id="ARBA00022475"/>
    </source>
</evidence>
<comment type="function">
    <text evidence="9 10">Fluoride-specific ion channel. Important for reducing fluoride concentration in the cell, thus reducing its toxicity.</text>
</comment>
<feature type="transmembrane region" description="Helical" evidence="10">
    <location>
        <begin position="31"/>
        <end position="54"/>
    </location>
</feature>
<dbReference type="Pfam" id="PF02537">
    <property type="entry name" value="CRCB"/>
    <property type="match status" value="1"/>
</dbReference>
<comment type="subcellular location">
    <subcellularLocation>
        <location evidence="1 10">Cell membrane</location>
        <topology evidence="1 10">Multi-pass membrane protein</topology>
    </subcellularLocation>
</comment>
<comment type="similarity">
    <text evidence="7 10">Belongs to the fluoride channel Fluc/FEX (TC 1.A.43) family.</text>
</comment>